<feature type="compositionally biased region" description="Polar residues" evidence="1">
    <location>
        <begin position="35"/>
        <end position="50"/>
    </location>
</feature>
<keyword evidence="3" id="KW-1185">Reference proteome</keyword>
<reference evidence="3" key="1">
    <citation type="journal article" date="2017" name="Nat. Ecol. Evol.">
        <title>Genome expansion and lineage-specific genetic innovations in the forest pathogenic fungi Armillaria.</title>
        <authorList>
            <person name="Sipos G."/>
            <person name="Prasanna A.N."/>
            <person name="Walter M.C."/>
            <person name="O'Connor E."/>
            <person name="Balint B."/>
            <person name="Krizsan K."/>
            <person name="Kiss B."/>
            <person name="Hess J."/>
            <person name="Varga T."/>
            <person name="Slot J."/>
            <person name="Riley R."/>
            <person name="Boka B."/>
            <person name="Rigling D."/>
            <person name="Barry K."/>
            <person name="Lee J."/>
            <person name="Mihaltcheva S."/>
            <person name="LaButti K."/>
            <person name="Lipzen A."/>
            <person name="Waldron R."/>
            <person name="Moloney N.M."/>
            <person name="Sperisen C."/>
            <person name="Kredics L."/>
            <person name="Vagvoelgyi C."/>
            <person name="Patrignani A."/>
            <person name="Fitzpatrick D."/>
            <person name="Nagy I."/>
            <person name="Doyle S."/>
            <person name="Anderson J.B."/>
            <person name="Grigoriev I.V."/>
            <person name="Gueldener U."/>
            <person name="Muensterkoetter M."/>
            <person name="Nagy L.G."/>
        </authorList>
    </citation>
    <scope>NUCLEOTIDE SEQUENCE [LARGE SCALE GENOMIC DNA]</scope>
    <source>
        <strain evidence="3">Ar21-2</strain>
    </source>
</reference>
<evidence type="ECO:0000313" key="2">
    <source>
        <dbReference type="EMBL" id="PBK95834.1"/>
    </source>
</evidence>
<name>A0A2H3DPM8_ARMGA</name>
<accession>A0A2H3DPM8</accession>
<feature type="region of interest" description="Disordered" evidence="1">
    <location>
        <begin position="1"/>
        <end position="54"/>
    </location>
</feature>
<sequence>MSARSSSVGPSAAPSSLAPAISSPSSSSRRKVQDGMTSLPTSSSHSTATFGTACHYTTRPLEGVSLAI</sequence>
<protein>
    <submittedName>
        <fullName evidence="2">Uncharacterized protein</fullName>
    </submittedName>
</protein>
<dbReference type="Proteomes" id="UP000217790">
    <property type="component" value="Unassembled WGS sequence"/>
</dbReference>
<evidence type="ECO:0000313" key="3">
    <source>
        <dbReference type="Proteomes" id="UP000217790"/>
    </source>
</evidence>
<proteinExistence type="predicted"/>
<gene>
    <name evidence="2" type="ORF">ARMGADRAFT_750252</name>
</gene>
<dbReference type="AlphaFoldDB" id="A0A2H3DPM8"/>
<dbReference type="InParanoid" id="A0A2H3DPM8"/>
<dbReference type="EMBL" id="KZ293651">
    <property type="protein sequence ID" value="PBK95834.1"/>
    <property type="molecule type" value="Genomic_DNA"/>
</dbReference>
<feature type="compositionally biased region" description="Low complexity" evidence="1">
    <location>
        <begin position="1"/>
        <end position="27"/>
    </location>
</feature>
<organism evidence="2 3">
    <name type="scientific">Armillaria gallica</name>
    <name type="common">Bulbous honey fungus</name>
    <name type="synonym">Armillaria bulbosa</name>
    <dbReference type="NCBI Taxonomy" id="47427"/>
    <lineage>
        <taxon>Eukaryota</taxon>
        <taxon>Fungi</taxon>
        <taxon>Dikarya</taxon>
        <taxon>Basidiomycota</taxon>
        <taxon>Agaricomycotina</taxon>
        <taxon>Agaricomycetes</taxon>
        <taxon>Agaricomycetidae</taxon>
        <taxon>Agaricales</taxon>
        <taxon>Marasmiineae</taxon>
        <taxon>Physalacriaceae</taxon>
        <taxon>Armillaria</taxon>
    </lineage>
</organism>
<evidence type="ECO:0000256" key="1">
    <source>
        <dbReference type="SAM" id="MobiDB-lite"/>
    </source>
</evidence>